<name>A0ACA9KS71_9GLOM</name>
<accession>A0ACA9KS71</accession>
<reference evidence="1" key="1">
    <citation type="submission" date="2021-06" db="EMBL/GenBank/DDBJ databases">
        <authorList>
            <person name="Kallberg Y."/>
            <person name="Tangrot J."/>
            <person name="Rosling A."/>
        </authorList>
    </citation>
    <scope>NUCLEOTIDE SEQUENCE</scope>
    <source>
        <strain evidence="1">CL356</strain>
    </source>
</reference>
<dbReference type="Proteomes" id="UP000789525">
    <property type="component" value="Unassembled WGS sequence"/>
</dbReference>
<evidence type="ECO:0000313" key="2">
    <source>
        <dbReference type="Proteomes" id="UP000789525"/>
    </source>
</evidence>
<evidence type="ECO:0000313" key="1">
    <source>
        <dbReference type="EMBL" id="CAG8490094.1"/>
    </source>
</evidence>
<keyword evidence="2" id="KW-1185">Reference proteome</keyword>
<protein>
    <submittedName>
        <fullName evidence="1">2314_t:CDS:1</fullName>
    </submittedName>
</protein>
<dbReference type="EMBL" id="CAJVPT010002997">
    <property type="protein sequence ID" value="CAG8490094.1"/>
    <property type="molecule type" value="Genomic_DNA"/>
</dbReference>
<organism evidence="1 2">
    <name type="scientific">Acaulospora colombiana</name>
    <dbReference type="NCBI Taxonomy" id="27376"/>
    <lineage>
        <taxon>Eukaryota</taxon>
        <taxon>Fungi</taxon>
        <taxon>Fungi incertae sedis</taxon>
        <taxon>Mucoromycota</taxon>
        <taxon>Glomeromycotina</taxon>
        <taxon>Glomeromycetes</taxon>
        <taxon>Diversisporales</taxon>
        <taxon>Acaulosporaceae</taxon>
        <taxon>Acaulospora</taxon>
    </lineage>
</organism>
<sequence>MSKVLRRSSTVQKPDTALTASSYYSGTINTTSTQPLPTGQLSNSPMNAIENDKKPATELSKFTTDSSTNNHNNPDSGLSKQTSKSKLRRSLSLLSRKEEKQSQPLLKVHRYTIYDDEKGEFIEIIEEEWEGDGPPPKKSLSIQQQNTLMIDKDLPKLPEPIENTDEKKLFAKFNKWLKQRYPFILEFSKEHKRTLLISSVLFLLLIIVIIILARVL</sequence>
<proteinExistence type="predicted"/>
<comment type="caution">
    <text evidence="1">The sequence shown here is derived from an EMBL/GenBank/DDBJ whole genome shotgun (WGS) entry which is preliminary data.</text>
</comment>
<gene>
    <name evidence="1" type="ORF">ACOLOM_LOCUS2342</name>
</gene>